<dbReference type="EMBL" id="CP002077">
    <property type="protein sequence ID" value="ADK86695.1"/>
    <property type="molecule type" value="Genomic_DNA"/>
</dbReference>
<dbReference type="Proteomes" id="UP000007756">
    <property type="component" value="Chromosome"/>
</dbReference>
<dbReference type="PaxDb" id="722438-MPNE_0757"/>
<sequence length="43" mass="5011">MFSTCGTGIIPNDLIVLWEKKVEVMFNLFYQSIHLIPQEINNN</sequence>
<gene>
    <name evidence="1" type="ordered locus">MPNE_0757</name>
</gene>
<dbReference type="HOGENOM" id="CLU_3236318_0_0_14"/>
<organism evidence="1 2">
    <name type="scientific">Mycoplasmoides pneumoniae (strain ATCC 15531 / DSM 23978 / CIP 103766 / NBRC 14401 / NCTC 10119 / FH)</name>
    <name type="common">Mycoplasma pneumoniae</name>
    <dbReference type="NCBI Taxonomy" id="722438"/>
    <lineage>
        <taxon>Bacteria</taxon>
        <taxon>Bacillati</taxon>
        <taxon>Mycoplasmatota</taxon>
        <taxon>Mycoplasmoidales</taxon>
        <taxon>Mycoplasmoidaceae</taxon>
        <taxon>Mycoplasmoides</taxon>
    </lineage>
</organism>
<dbReference type="AlphaFoldDB" id="A0A0H3DLP7"/>
<dbReference type="PATRIC" id="fig|722438.3.peg.737"/>
<evidence type="ECO:0000313" key="2">
    <source>
        <dbReference type="Proteomes" id="UP000007756"/>
    </source>
</evidence>
<proteinExistence type="predicted"/>
<evidence type="ECO:0000313" key="1">
    <source>
        <dbReference type="EMBL" id="ADK86695.1"/>
    </source>
</evidence>
<reference evidence="1 2" key="1">
    <citation type="journal article" date="2010" name="Appl. Environ. Microbiol.">
        <title>Targeted chromosomal knockouts in Mycoplasma pneumoniae.</title>
        <authorList>
            <person name="Krishnakumar R."/>
            <person name="Assad-Garcia N."/>
            <person name="Benders G.A."/>
            <person name="Phan Q."/>
            <person name="Montague M.G."/>
            <person name="Glass J.I."/>
        </authorList>
    </citation>
    <scope>NUCLEOTIDE SEQUENCE [LARGE SCALE GENOMIC DNA]</scope>
    <source>
        <strain evidence="2">ATCC 15531 / DSM 22911 / NBRC 14401 / NCTC 10119 / FH</strain>
    </source>
</reference>
<protein>
    <submittedName>
        <fullName evidence="1">Uncharacterized protein</fullName>
    </submittedName>
</protein>
<accession>A0A0H3DLP7</accession>
<name>A0A0H3DLP7_MYCPB</name>
<dbReference type="KEGG" id="mpj:MPNE_0757"/>